<dbReference type="SMART" id="SM00089">
    <property type="entry name" value="PKD"/>
    <property type="match status" value="1"/>
</dbReference>
<dbReference type="InterPro" id="IPR000601">
    <property type="entry name" value="PKD_dom"/>
</dbReference>
<reference evidence="4 5" key="1">
    <citation type="submission" date="2020-08" db="EMBL/GenBank/DDBJ databases">
        <title>Arenibacter gaetbuli sp. nov., isolated from a sand dune.</title>
        <authorList>
            <person name="Park S."/>
            <person name="Yoon J.-H."/>
        </authorList>
    </citation>
    <scope>NUCLEOTIDE SEQUENCE [LARGE SCALE GENOMIC DNA]</scope>
    <source>
        <strain evidence="4 5">BSSL-BM3</strain>
    </source>
</reference>
<sequence length="2508" mass="266483">MIKSTAKLLLLILLFSFNAWNSTAQVTTSLQNTNFNSCGSDLPQSELNLGNLVLTEALATDFGTGTYTFFIQAPSNFTINATTMLKSGADISNAVVTQDPGNASRLQVTLTVNAQTTKDIITIENVRIQLIPSSTTTNGNLKYILNGNANKINALVDAQNLAAISFTPLTGGTGVNQQVCAINDVQNISITGSNISQTRTFAWEKDVNGTWTAIANSNTEILVVDKPSFPNGISRYRRLTTFTLYGESCTQISTPATITVNEIYPGSITDGTGQNVCATQIPEQLSTSGDVAVTPAGTTSYQWYKNDSGPWELIAGATDNFYQPTALSVTTSFKRRVTNVLNGFSCFKETPAVSIIVNSAVLGGTATNQNICSLSDLQLLTINNGENNGTYQWQKYNGSNWVNISGATLSTYNASSNLNPGTEEFRRVTTVSGASCQGISTVATITYTNFGVGSITGAETVCYNAAPNTITSDANATGTGAISYKWERFNGSSWTTISGANNAEYQPTALTQSTTYRRQDNILLNGYTCSDYTNEIVITVLSQINGGTASADQTICAGEIPNSISVSGGTAAGPNITYQWQSATTGNFTNISGETNATYSFASAPAVTTKYRRQTIITNNSKICLENSTVSNVFVNTLNTGVIGNNQDVCAGQAPSTLVNISITTAAGNITYAWESSTDNGANWNVIASATGATYTPGVLAVSTKYRRLDTTTLNAKVCSNYTNVVTINVAGAISGGEGSADQVVCEGETPSTITVANGTAAGVGVNFQWYISLDNVNYTVLTGETGESLSFSSGLAASTYFRRNVTSTNNGNTCEASSLPTLVTLISLSEGTIAQTQTVCGSGNIPPLISTADATSNGTITYTWQSSLDGNAWSDIASSNQSTYTPVNTNELATYFRRKATATLQSTTCEAITQPVIVYVNKFDNAPSHNITFSSGGTGSTEVCNAGDPQPFSTNFQLIASGTLTYQWQSSNDNITFNDISGATSVSYDPPPVTQDIYYRRISTSTLNGVQCSVTSNVLEIINGGNATGGTIGTTNPNGTNGTNQEVVCEGNDPSLIQELTASTGETLTYQWYANGALIPGATATSYDPPANQTFTKTYIRTTKSTDISGVECTVDSNPVVVLVPQARNLGNSLTICYNSMAPTLGNPSAIEGLPYLTFRWYESNDGTTFTEITGATSETYTPGTAFTADKFYRRDYLATVDGVPCGTYIPSNVIGIYVNDVDGGTISGDQKICYGDDPAILGNTVNGTAEGVLKYQWYSSEDNSNWGIINGAVNSTYDPIAGSFPTTYFKRTTFSTMNNVVCSEDSNTVVVQVTEPLLPGTLTNDQTICEGVVPAALTVSGGSTFVDQTYNWYSSPNGTTWTDLAVSSASYTPPVPTGTMFYKRSTTRTSLVDQTCVVETNTIKVTLNTVYAGKITDNQSVCDGSQPLAIVEQESATGAGVLTYQWWSSPDNQTYTSVAGATQPNYTPPSTLTTSTYFKRVVTSTINGVACSDETSPKIVTVIPYAIINNDAIIANDISNVSCNGGNDGSIVIPNSRITGGNTAQKQINTISLFGTPTLGNTYSIIIDSKVYEHQVTLNGINQPQDNNEVAAALAQKINAATGANLSPAVATSNFNEITLTAKVAGIGFTAYVSTGSDPNVNSTNVITQPNSVANTYVWSKIGDNSFTASTLSISNLTAGVYQLTVYNEYCGTTSSPFLVSEPEVLTLNIGDTCNTAISATSTGGIAPFTYTLTRPNGTTFEQTSNNPNITFTDLTGGATYNVSIKDASCAIPESQSVTLPMGLQFNQASVVVENATCFGQNDGSISLNIGATTVTGGYPPYNFSWTGPNNATYSTQNISNLAPGVYVLSVTDQIGCSTSYTANVASKAVLEISNVQVTNAQLQCAGDANAEISIQISSDPSSQLQINWYKNGTSYSTNNTSLTNLGGGSYEVVIIDTNSDPNAPCTVRQTFVITAPTVFSATKVDTGNSSCVDTNTGRDLTFRVQGGTSPFQYSVDGGTPVIFSSTQTTISALSNNSHVIEVTDANQCVVQTFTMESYEPMDYSGSKSYTIPPCEVGYSFTLNTNLITGGKPFMDTSNNPYYLYDWRGPNNFVAQDITSFEAVHGSYFLTISDSNDCSSQEIEFTFNTTYTPIVVNKTITPVSCGATNDGAISIAVSGGLRPYNIVWEKEVAGTANNPDPVFTPLGQNITQLSGLEEGRLRLTVRSNISGCNNGDKSYYYQEIITINKAQSLQLLDGPYLDQSLCLGNPGSISVSVFNSQPGDLSFYYENALAPSVKTGTNTYSVQIASPLDNATLNVVNDQGCGITMPISAGVTDPAFSYTSDEYEITGLLMAKEEIRFSITSEPGYGNASWDFGDGSPIINVDPTSDGIMTTHKFSYPGIFTTTLTLFNEEGCSKTVEQSLQVGNGYDVMFPNVFSANADGINDYFQGEFTGMASFTFQIYDMWGSLIYSVAYNYDDMPVNWGWNGNYSSGKPYKNTSFRYLFVGTTKDNKQITKTGEASILR</sequence>
<dbReference type="InterPro" id="IPR035986">
    <property type="entry name" value="PKD_dom_sf"/>
</dbReference>
<dbReference type="Proteomes" id="UP000618952">
    <property type="component" value="Unassembled WGS sequence"/>
</dbReference>
<evidence type="ECO:0000259" key="2">
    <source>
        <dbReference type="PROSITE" id="PS50093"/>
    </source>
</evidence>
<feature type="chain" id="PRO_5046894846" evidence="1">
    <location>
        <begin position="25"/>
        <end position="2508"/>
    </location>
</feature>
<evidence type="ECO:0000313" key="5">
    <source>
        <dbReference type="Proteomes" id="UP000618952"/>
    </source>
</evidence>
<evidence type="ECO:0000313" key="4">
    <source>
        <dbReference type="EMBL" id="MBC8768543.1"/>
    </source>
</evidence>
<dbReference type="EMBL" id="JACLHY010000009">
    <property type="protein sequence ID" value="MBC8768543.1"/>
    <property type="molecule type" value="Genomic_DNA"/>
</dbReference>
<dbReference type="RefSeq" id="WP_187584498.1">
    <property type="nucleotide sequence ID" value="NZ_JACLHY010000009.1"/>
</dbReference>
<name>A0ABR7QMX6_9FLAO</name>
<dbReference type="InterPro" id="IPR007110">
    <property type="entry name" value="Ig-like_dom"/>
</dbReference>
<proteinExistence type="predicted"/>
<dbReference type="SUPFAM" id="SSF49299">
    <property type="entry name" value="PKD domain"/>
    <property type="match status" value="1"/>
</dbReference>
<dbReference type="Pfam" id="PF13585">
    <property type="entry name" value="CHU_C"/>
    <property type="match status" value="1"/>
</dbReference>
<dbReference type="Gene3D" id="2.60.40.2700">
    <property type="match status" value="3"/>
</dbReference>
<keyword evidence="1" id="KW-0732">Signal</keyword>
<comment type="caution">
    <text evidence="4">The sequence shown here is derived from an EMBL/GenBank/DDBJ whole genome shotgun (WGS) entry which is preliminary data.</text>
</comment>
<evidence type="ECO:0000259" key="3">
    <source>
        <dbReference type="PROSITE" id="PS50835"/>
    </source>
</evidence>
<dbReference type="Pfam" id="PF13573">
    <property type="entry name" value="SprB"/>
    <property type="match status" value="2"/>
</dbReference>
<dbReference type="Pfam" id="PF18911">
    <property type="entry name" value="PKD_4"/>
    <property type="match status" value="1"/>
</dbReference>
<dbReference type="InterPro" id="IPR022409">
    <property type="entry name" value="PKD/Chitinase_dom"/>
</dbReference>
<feature type="domain" description="PKD" evidence="2">
    <location>
        <begin position="2356"/>
        <end position="2408"/>
    </location>
</feature>
<dbReference type="PROSITE" id="PS50835">
    <property type="entry name" value="IG_LIKE"/>
    <property type="match status" value="1"/>
</dbReference>
<dbReference type="Gene3D" id="2.60.40.10">
    <property type="entry name" value="Immunoglobulins"/>
    <property type="match status" value="2"/>
</dbReference>
<dbReference type="InterPro" id="IPR013783">
    <property type="entry name" value="Ig-like_fold"/>
</dbReference>
<organism evidence="4 5">
    <name type="scientific">Arenibacter arenosicollis</name>
    <dbReference type="NCBI Taxonomy" id="2762274"/>
    <lineage>
        <taxon>Bacteria</taxon>
        <taxon>Pseudomonadati</taxon>
        <taxon>Bacteroidota</taxon>
        <taxon>Flavobacteriia</taxon>
        <taxon>Flavobacteriales</taxon>
        <taxon>Flavobacteriaceae</taxon>
        <taxon>Arenibacter</taxon>
    </lineage>
</organism>
<evidence type="ECO:0000256" key="1">
    <source>
        <dbReference type="SAM" id="SignalP"/>
    </source>
</evidence>
<protein>
    <submittedName>
        <fullName evidence="4">Gliding motility-associated C-terminal domain-containing protein</fullName>
    </submittedName>
</protein>
<keyword evidence="5" id="KW-1185">Reference proteome</keyword>
<accession>A0ABR7QMX6</accession>
<feature type="signal peptide" evidence="1">
    <location>
        <begin position="1"/>
        <end position="24"/>
    </location>
</feature>
<dbReference type="PROSITE" id="PS50093">
    <property type="entry name" value="PKD"/>
    <property type="match status" value="1"/>
</dbReference>
<dbReference type="CDD" id="cd00146">
    <property type="entry name" value="PKD"/>
    <property type="match status" value="1"/>
</dbReference>
<gene>
    <name evidence="4" type="ORF">H4O18_11115</name>
</gene>
<feature type="domain" description="Ig-like" evidence="3">
    <location>
        <begin position="1846"/>
        <end position="1984"/>
    </location>
</feature>
<dbReference type="InterPro" id="IPR025667">
    <property type="entry name" value="SprB_repeat"/>
</dbReference>